<evidence type="ECO:0000313" key="1">
    <source>
        <dbReference type="EMBL" id="GIY96466.1"/>
    </source>
</evidence>
<dbReference type="EMBL" id="BPLR01000661">
    <property type="protein sequence ID" value="GIY96466.1"/>
    <property type="molecule type" value="Genomic_DNA"/>
</dbReference>
<dbReference type="AlphaFoldDB" id="A0AAV4XR65"/>
<evidence type="ECO:0000313" key="2">
    <source>
        <dbReference type="Proteomes" id="UP001054945"/>
    </source>
</evidence>
<accession>A0AAV4XR65</accession>
<organism evidence="1 2">
    <name type="scientific">Caerostris extrusa</name>
    <name type="common">Bark spider</name>
    <name type="synonym">Caerostris bankana</name>
    <dbReference type="NCBI Taxonomy" id="172846"/>
    <lineage>
        <taxon>Eukaryota</taxon>
        <taxon>Metazoa</taxon>
        <taxon>Ecdysozoa</taxon>
        <taxon>Arthropoda</taxon>
        <taxon>Chelicerata</taxon>
        <taxon>Arachnida</taxon>
        <taxon>Araneae</taxon>
        <taxon>Araneomorphae</taxon>
        <taxon>Entelegynae</taxon>
        <taxon>Araneoidea</taxon>
        <taxon>Araneidae</taxon>
        <taxon>Caerostris</taxon>
    </lineage>
</organism>
<dbReference type="Proteomes" id="UP001054945">
    <property type="component" value="Unassembled WGS sequence"/>
</dbReference>
<gene>
    <name evidence="1" type="ORF">CEXT_443651</name>
</gene>
<comment type="caution">
    <text evidence="1">The sequence shown here is derived from an EMBL/GenBank/DDBJ whole genome shotgun (WGS) entry which is preliminary data.</text>
</comment>
<proteinExistence type="predicted"/>
<sequence length="92" mass="10738">MLIRASGEHVSDDATPEDIGRFSCHLNELKHELNFASFFHVQFILKLKVYDWKKNPFTVNTEEADTTCHELLEIEYDEEIKRKFDGGGYESL</sequence>
<keyword evidence="2" id="KW-1185">Reference proteome</keyword>
<protein>
    <submittedName>
        <fullName evidence="1">Uncharacterized protein</fullName>
    </submittedName>
</protein>
<name>A0AAV4XR65_CAEEX</name>
<reference evidence="1 2" key="1">
    <citation type="submission" date="2021-06" db="EMBL/GenBank/DDBJ databases">
        <title>Caerostris extrusa draft genome.</title>
        <authorList>
            <person name="Kono N."/>
            <person name="Arakawa K."/>
        </authorList>
    </citation>
    <scope>NUCLEOTIDE SEQUENCE [LARGE SCALE GENOMIC DNA]</scope>
</reference>